<dbReference type="Pfam" id="PF13426">
    <property type="entry name" value="PAS_9"/>
    <property type="match status" value="2"/>
</dbReference>
<protein>
    <submittedName>
        <fullName evidence="5">PAS/PAC domain</fullName>
    </submittedName>
</protein>
<dbReference type="SMART" id="SM00091">
    <property type="entry name" value="PAS"/>
    <property type="match status" value="2"/>
</dbReference>
<evidence type="ECO:0000256" key="1">
    <source>
        <dbReference type="SAM" id="Phobius"/>
    </source>
</evidence>
<dbReference type="InterPro" id="IPR052163">
    <property type="entry name" value="DGC-Regulatory_Protein"/>
</dbReference>
<dbReference type="InterPro" id="IPR000014">
    <property type="entry name" value="PAS"/>
</dbReference>
<dbReference type="PROSITE" id="PS50112">
    <property type="entry name" value="PAS"/>
    <property type="match status" value="1"/>
</dbReference>
<keyword evidence="1" id="KW-0472">Membrane</keyword>
<dbReference type="CDD" id="cd00130">
    <property type="entry name" value="PAS"/>
    <property type="match status" value="2"/>
</dbReference>
<evidence type="ECO:0000259" key="3">
    <source>
        <dbReference type="PROSITE" id="PS50113"/>
    </source>
</evidence>
<feature type="domain" description="PAC" evidence="3">
    <location>
        <begin position="424"/>
        <end position="476"/>
    </location>
</feature>
<dbReference type="InterPro" id="IPR001610">
    <property type="entry name" value="PAC"/>
</dbReference>
<dbReference type="CDD" id="cd01949">
    <property type="entry name" value="GGDEF"/>
    <property type="match status" value="1"/>
</dbReference>
<dbReference type="SMART" id="SM00267">
    <property type="entry name" value="GGDEF"/>
    <property type="match status" value="1"/>
</dbReference>
<feature type="domain" description="GGDEF" evidence="4">
    <location>
        <begin position="508"/>
        <end position="639"/>
    </location>
</feature>
<dbReference type="SMART" id="SM00086">
    <property type="entry name" value="PAC"/>
    <property type="match status" value="2"/>
</dbReference>
<dbReference type="PANTHER" id="PTHR46663">
    <property type="entry name" value="DIGUANYLATE CYCLASE DGCT-RELATED"/>
    <property type="match status" value="1"/>
</dbReference>
<organism evidence="5">
    <name type="scientific">Magnetospirillum gryphiswaldense</name>
    <dbReference type="NCBI Taxonomy" id="55518"/>
    <lineage>
        <taxon>Bacteria</taxon>
        <taxon>Pseudomonadati</taxon>
        <taxon>Pseudomonadota</taxon>
        <taxon>Alphaproteobacteria</taxon>
        <taxon>Rhodospirillales</taxon>
        <taxon>Rhodospirillaceae</taxon>
        <taxon>Magnetospirillum</taxon>
    </lineage>
</organism>
<gene>
    <name evidence="5" type="ORF">MGR_3087</name>
</gene>
<evidence type="ECO:0000313" key="5">
    <source>
        <dbReference type="EMBL" id="CAM76734.1"/>
    </source>
</evidence>
<proteinExistence type="predicted"/>
<dbReference type="InterPro" id="IPR035965">
    <property type="entry name" value="PAS-like_dom_sf"/>
</dbReference>
<feature type="domain" description="PAS" evidence="2">
    <location>
        <begin position="351"/>
        <end position="397"/>
    </location>
</feature>
<dbReference type="PANTHER" id="PTHR46663:SF3">
    <property type="entry name" value="SLL0267 PROTEIN"/>
    <property type="match status" value="1"/>
</dbReference>
<dbReference type="PROSITE" id="PS50113">
    <property type="entry name" value="PAC"/>
    <property type="match status" value="1"/>
</dbReference>
<dbReference type="SUPFAM" id="SSF55785">
    <property type="entry name" value="PYP-like sensor domain (PAS domain)"/>
    <property type="match status" value="2"/>
</dbReference>
<dbReference type="Pfam" id="PF00990">
    <property type="entry name" value="GGDEF"/>
    <property type="match status" value="1"/>
</dbReference>
<sequence>MSDFAQRLTRALTIRYVAVLVIIGALAVGSFLGLVRVLMDAESGTAIVNASARQRALVERATDLAVQVQAGAVQAGKIEQDLHSTLDRLETVHLGLLQGMPELKRPQPPVGRVKALYFGPDGALDADLRLFLQHGRGVQVSRRGDAAMAGDVAAMVEAVKGRLGQQLDALTGLYQQENLDRLRHMFGYHAAVVALVLFLLVLSAAAVFRPMVTRIRDDLGERLHIEKNLRESEDRLWRMLQESPVGVSASRRKDGLVVFANARFCEILRTDAKNLLGQRARNLYVDNQQLSDIVHELKDKGEINDAEVEFRRFDGEPFHSLLTVKASHFEGEPVNLAWIYDISAMKAAEEKLKLTAKVVESASEAVVITNAYNEIEYVNPAFTAITEYTAEEVLGQNPALWRSGRHDAEFYQSMWAALNDVGRWRGEIWNRRKSGEFYAEWLSIVAIKDDAGVVSHYIAIFSDITHRKEDEERVWRQANFDALTGLPNRALFVDRLSQAIRQSKRDGKKFALFFIDLDGFKQVNDSLGHAAGDLLLQQTAQRLVDCVRSSDTVARLAGDEFTCIVQGVHDSTDTSMVARKILERLAAPFDLDGKPAHVQGSVGIALYPDDGADGAELLKMADEAMYRVKRRGKNSFEFA</sequence>
<dbReference type="InterPro" id="IPR043128">
    <property type="entry name" value="Rev_trsase/Diguanyl_cyclase"/>
</dbReference>
<dbReference type="AlphaFoldDB" id="A4U1H7"/>
<keyword evidence="1" id="KW-1133">Transmembrane helix</keyword>
<dbReference type="GO" id="GO:0003824">
    <property type="term" value="F:catalytic activity"/>
    <property type="evidence" value="ECO:0007669"/>
    <property type="project" value="UniProtKB-ARBA"/>
</dbReference>
<dbReference type="EMBL" id="CU459003">
    <property type="protein sequence ID" value="CAM76734.1"/>
    <property type="molecule type" value="Genomic_DNA"/>
</dbReference>
<dbReference type="Gene3D" id="3.30.450.20">
    <property type="entry name" value="PAS domain"/>
    <property type="match status" value="2"/>
</dbReference>
<keyword evidence="1" id="KW-0812">Transmembrane</keyword>
<dbReference type="InterPro" id="IPR029787">
    <property type="entry name" value="Nucleotide_cyclase"/>
</dbReference>
<accession>A4U1H7</accession>
<dbReference type="InterPro" id="IPR000160">
    <property type="entry name" value="GGDEF_dom"/>
</dbReference>
<dbReference type="RefSeq" id="WP_106001819.1">
    <property type="nucleotide sequence ID" value="NZ_CP027527.1"/>
</dbReference>
<dbReference type="Gene3D" id="3.30.70.270">
    <property type="match status" value="1"/>
</dbReference>
<evidence type="ECO:0000259" key="2">
    <source>
        <dbReference type="PROSITE" id="PS50112"/>
    </source>
</evidence>
<dbReference type="NCBIfam" id="TIGR00229">
    <property type="entry name" value="sensory_box"/>
    <property type="match status" value="2"/>
</dbReference>
<dbReference type="SUPFAM" id="SSF55073">
    <property type="entry name" value="Nucleotide cyclase"/>
    <property type="match status" value="1"/>
</dbReference>
<dbReference type="PROSITE" id="PS50887">
    <property type="entry name" value="GGDEF"/>
    <property type="match status" value="1"/>
</dbReference>
<reference evidence="5" key="1">
    <citation type="journal article" date="2007" name="J. Bacteriol.">
        <title>Comparative genome analysis of four magnetotactic bacteria reveals a complex set of group-specific genes implicated in magnetosome biomineralization and function.</title>
        <authorList>
            <person name="Richter M."/>
            <person name="Kube M."/>
            <person name="Bazylinski D.A."/>
            <person name="Lombardot T."/>
            <person name="Gloeckner F.O."/>
            <person name="Reinhardt R."/>
            <person name="Schueler D."/>
        </authorList>
    </citation>
    <scope>NUCLEOTIDE SEQUENCE</scope>
    <source>
        <strain evidence="5">MSR-1</strain>
    </source>
</reference>
<name>A4U1H7_9PROT</name>
<evidence type="ECO:0000259" key="4">
    <source>
        <dbReference type="PROSITE" id="PS50887"/>
    </source>
</evidence>
<dbReference type="NCBIfam" id="TIGR00254">
    <property type="entry name" value="GGDEF"/>
    <property type="match status" value="1"/>
</dbReference>
<dbReference type="FunFam" id="3.30.70.270:FF:000001">
    <property type="entry name" value="Diguanylate cyclase domain protein"/>
    <property type="match status" value="1"/>
</dbReference>
<feature type="transmembrane region" description="Helical" evidence="1">
    <location>
        <begin position="12"/>
        <end position="35"/>
    </location>
</feature>
<feature type="transmembrane region" description="Helical" evidence="1">
    <location>
        <begin position="186"/>
        <end position="208"/>
    </location>
</feature>
<dbReference type="InterPro" id="IPR000700">
    <property type="entry name" value="PAS-assoc_C"/>
</dbReference>